<evidence type="ECO:0000256" key="5">
    <source>
        <dbReference type="ARBA" id="ARBA00023237"/>
    </source>
</evidence>
<evidence type="ECO:0000256" key="6">
    <source>
        <dbReference type="ARBA" id="ARBA00038306"/>
    </source>
</evidence>
<comment type="similarity">
    <text evidence="6">Belongs to the Omp25/RopB family.</text>
</comment>
<evidence type="ECO:0000256" key="3">
    <source>
        <dbReference type="ARBA" id="ARBA00022729"/>
    </source>
</evidence>
<protein>
    <submittedName>
        <fullName evidence="9">Outer membrane immunogenic protein</fullName>
    </submittedName>
</protein>
<dbReference type="RefSeq" id="WP_184220116.1">
    <property type="nucleotide sequence ID" value="NZ_JACIIU010000002.1"/>
</dbReference>
<dbReference type="Gene3D" id="2.40.160.20">
    <property type="match status" value="1"/>
</dbReference>
<keyword evidence="5" id="KW-0998">Cell outer membrane</keyword>
<dbReference type="Pfam" id="PF13505">
    <property type="entry name" value="OMP_b-brl"/>
    <property type="match status" value="1"/>
</dbReference>
<name>A0A841M3N5_9HYPH</name>
<dbReference type="InterPro" id="IPR027385">
    <property type="entry name" value="Beta-barrel_OMP"/>
</dbReference>
<feature type="chain" id="PRO_5032558027" evidence="7">
    <location>
        <begin position="24"/>
        <end position="215"/>
    </location>
</feature>
<evidence type="ECO:0000313" key="10">
    <source>
        <dbReference type="Proteomes" id="UP000555393"/>
    </source>
</evidence>
<keyword evidence="4" id="KW-0472">Membrane</keyword>
<dbReference type="PANTHER" id="PTHR34001:SF3">
    <property type="entry name" value="BLL7405 PROTEIN"/>
    <property type="match status" value="1"/>
</dbReference>
<feature type="signal peptide" evidence="7">
    <location>
        <begin position="1"/>
        <end position="23"/>
    </location>
</feature>
<comment type="caution">
    <text evidence="9">The sequence shown here is derived from an EMBL/GenBank/DDBJ whole genome shotgun (WGS) entry which is preliminary data.</text>
</comment>
<feature type="domain" description="Outer membrane protein beta-barrel" evidence="8">
    <location>
        <begin position="37"/>
        <end position="215"/>
    </location>
</feature>
<evidence type="ECO:0000313" key="9">
    <source>
        <dbReference type="EMBL" id="MBB6260204.1"/>
    </source>
</evidence>
<dbReference type="PANTHER" id="PTHR34001">
    <property type="entry name" value="BLL7405 PROTEIN"/>
    <property type="match status" value="1"/>
</dbReference>
<dbReference type="InterPro" id="IPR051692">
    <property type="entry name" value="OMP-like"/>
</dbReference>
<keyword evidence="3 7" id="KW-0732">Signal</keyword>
<comment type="subcellular location">
    <subcellularLocation>
        <location evidence="1">Cell outer membrane</location>
    </subcellularLocation>
</comment>
<evidence type="ECO:0000256" key="1">
    <source>
        <dbReference type="ARBA" id="ARBA00004442"/>
    </source>
</evidence>
<keyword evidence="2" id="KW-1134">Transmembrane beta strand</keyword>
<evidence type="ECO:0000256" key="7">
    <source>
        <dbReference type="SAM" id="SignalP"/>
    </source>
</evidence>
<dbReference type="SUPFAM" id="SSF56925">
    <property type="entry name" value="OMPA-like"/>
    <property type="match status" value="1"/>
</dbReference>
<proteinExistence type="inferred from homology"/>
<dbReference type="EMBL" id="JACIIU010000002">
    <property type="protein sequence ID" value="MBB6260204.1"/>
    <property type="molecule type" value="Genomic_DNA"/>
</dbReference>
<evidence type="ECO:0000256" key="4">
    <source>
        <dbReference type="ARBA" id="ARBA00023136"/>
    </source>
</evidence>
<reference evidence="9 10" key="1">
    <citation type="submission" date="2020-08" db="EMBL/GenBank/DDBJ databases">
        <title>Genomic Encyclopedia of Type Strains, Phase IV (KMG-IV): sequencing the most valuable type-strain genomes for metagenomic binning, comparative biology and taxonomic classification.</title>
        <authorList>
            <person name="Goeker M."/>
        </authorList>
    </citation>
    <scope>NUCLEOTIDE SEQUENCE [LARGE SCALE GENOMIC DNA]</scope>
    <source>
        <strain evidence="9 10">DSM 22336</strain>
    </source>
</reference>
<organism evidence="9 10">
    <name type="scientific">Paenochrobactrum gallinarii</name>
    <dbReference type="NCBI Taxonomy" id="643673"/>
    <lineage>
        <taxon>Bacteria</taxon>
        <taxon>Pseudomonadati</taxon>
        <taxon>Pseudomonadota</taxon>
        <taxon>Alphaproteobacteria</taxon>
        <taxon>Hyphomicrobiales</taxon>
        <taxon>Brucellaceae</taxon>
        <taxon>Paenochrobactrum</taxon>
    </lineage>
</organism>
<dbReference type="GO" id="GO:0009279">
    <property type="term" value="C:cell outer membrane"/>
    <property type="evidence" value="ECO:0007669"/>
    <property type="project" value="UniProtKB-SubCell"/>
</dbReference>
<dbReference type="Proteomes" id="UP000555393">
    <property type="component" value="Unassembled WGS sequence"/>
</dbReference>
<dbReference type="AlphaFoldDB" id="A0A841M3N5"/>
<keyword evidence="2" id="KW-0812">Transmembrane</keyword>
<accession>A0A841M3N5</accession>
<evidence type="ECO:0000259" key="8">
    <source>
        <dbReference type="Pfam" id="PF13505"/>
    </source>
</evidence>
<dbReference type="InterPro" id="IPR011250">
    <property type="entry name" value="OMP/PagP_B-barrel"/>
</dbReference>
<evidence type="ECO:0000256" key="2">
    <source>
        <dbReference type="ARBA" id="ARBA00022452"/>
    </source>
</evidence>
<keyword evidence="10" id="KW-1185">Reference proteome</keyword>
<gene>
    <name evidence="9" type="ORF">FHS77_000728</name>
</gene>
<sequence>MRTLKSILIASVIALPIAAPALAADAIMEQPPVPAPVEVAPQYGWAGGYTGLHLGYGWNKFKTDNATVGNIKSDKFKMGAFAGWNFQQDNIVYGVEGDAGYSWAKKTVGNIEAKQGFDGSLRARLGVDMGVVMPYLTAGVAGAQIKVSNATSSSSKFRAGWTAGGGLEAKLTENVLGRVEYRYSDFGNKTFALDSGDIKSKLQTHDVRLGVAYKF</sequence>